<dbReference type="GO" id="GO:0007095">
    <property type="term" value="P:mitotic G2 DNA damage checkpoint signaling"/>
    <property type="evidence" value="ECO:0007669"/>
    <property type="project" value="TreeGrafter"/>
</dbReference>
<feature type="compositionally biased region" description="Basic and acidic residues" evidence="1">
    <location>
        <begin position="174"/>
        <end position="184"/>
    </location>
</feature>
<dbReference type="AlphaFoldDB" id="A0AAN8K7A2"/>
<keyword evidence="4" id="KW-1185">Reference proteome</keyword>
<dbReference type="InterPro" id="IPR032739">
    <property type="entry name" value="MRNIP"/>
</dbReference>
<evidence type="ECO:0000313" key="3">
    <source>
        <dbReference type="EMBL" id="KAK6187083.1"/>
    </source>
</evidence>
<accession>A0AAN8K7A2</accession>
<dbReference type="EMBL" id="JAZGQO010000005">
    <property type="protein sequence ID" value="KAK6187083.1"/>
    <property type="molecule type" value="Genomic_DNA"/>
</dbReference>
<dbReference type="PANTHER" id="PTHR15863">
    <property type="entry name" value="MRN COMPLEX-INTERACTING PROTEIN"/>
    <property type="match status" value="1"/>
</dbReference>
<reference evidence="3 4" key="1">
    <citation type="submission" date="2024-01" db="EMBL/GenBank/DDBJ databases">
        <title>The genome of the rayed Mediterranean limpet Patella caerulea (Linnaeus, 1758).</title>
        <authorList>
            <person name="Anh-Thu Weber A."/>
            <person name="Halstead-Nussloch G."/>
        </authorList>
    </citation>
    <scope>NUCLEOTIDE SEQUENCE [LARGE SCALE GENOMIC DNA]</scope>
    <source>
        <strain evidence="3">AATW-2023a</strain>
        <tissue evidence="3">Whole specimen</tissue>
    </source>
</reference>
<feature type="region of interest" description="Disordered" evidence="1">
    <location>
        <begin position="158"/>
        <end position="198"/>
    </location>
</feature>
<name>A0AAN8K7A2_PATCE</name>
<dbReference type="Proteomes" id="UP001347796">
    <property type="component" value="Unassembled WGS sequence"/>
</dbReference>
<dbReference type="Pfam" id="PF15749">
    <property type="entry name" value="MRNIP"/>
    <property type="match status" value="1"/>
</dbReference>
<sequence>MPQEFHVLQCYKCQTFQVQQVKKVKKWACKMCGEKQSILRVYGHGSGADCRRHVQKLNGFRGKLDENKEHRVMTARSLEENDACANNFQIDEAEVSKIPVASKWSNYINTDVVETTNEINDLDNTDGLYTTDKSQFDQARKSYRKQKHENYKQYQYGRQQEQACRGDNYQDGESTNRKPCRETFKPSSKRKHYRETCTDTHSQTKTNIKTLPDNCLISKPAKRTKWDEFMTQEISEFDDEAFAPDTNFSEIQSQYIMDKYNRTSLTNKMALNDDSDIDTNFNQILSQNTVDKNHRKSLKNEMAMKKTMDIPNAMFDMVDYEEFLEEDIVTSDVKIRIEKSARTGPIKQSKWDFYTSPEVSDEEADYYPIHDRFHPLESDSKSLNYNYHAISKDCNIFEKPENCTSSNNVEPGPVVIQPKRDITPVFESQTVIVRSKRDITPVLHPRTDTKRDLTPVLHPQTDTKRDLTPVLHSWTDTKCDITPVLHPKTDTQRDITPVLHPRTDTKRDISHVLHPQTDTKRDITPVFQVDDFNDAEFEFLV</sequence>
<protein>
    <recommendedName>
        <fullName evidence="2">MRN complex-interacting protein N-terminal domain-containing protein</fullName>
    </recommendedName>
</protein>
<feature type="domain" description="MRN complex-interacting protein N-terminal" evidence="2">
    <location>
        <begin position="7"/>
        <end position="107"/>
    </location>
</feature>
<proteinExistence type="predicted"/>
<evidence type="ECO:0000259" key="2">
    <source>
        <dbReference type="Pfam" id="PF15749"/>
    </source>
</evidence>
<evidence type="ECO:0000313" key="4">
    <source>
        <dbReference type="Proteomes" id="UP001347796"/>
    </source>
</evidence>
<dbReference type="PANTHER" id="PTHR15863:SF2">
    <property type="entry name" value="MRN COMPLEX-INTERACTING PROTEIN"/>
    <property type="match status" value="1"/>
</dbReference>
<dbReference type="GO" id="GO:0003682">
    <property type="term" value="F:chromatin binding"/>
    <property type="evidence" value="ECO:0007669"/>
    <property type="project" value="TreeGrafter"/>
</dbReference>
<organism evidence="3 4">
    <name type="scientific">Patella caerulea</name>
    <name type="common">Rayed Mediterranean limpet</name>
    <dbReference type="NCBI Taxonomy" id="87958"/>
    <lineage>
        <taxon>Eukaryota</taxon>
        <taxon>Metazoa</taxon>
        <taxon>Spiralia</taxon>
        <taxon>Lophotrochozoa</taxon>
        <taxon>Mollusca</taxon>
        <taxon>Gastropoda</taxon>
        <taxon>Patellogastropoda</taxon>
        <taxon>Patelloidea</taxon>
        <taxon>Patellidae</taxon>
        <taxon>Patella</taxon>
    </lineage>
</organism>
<dbReference type="InterPro" id="IPR049472">
    <property type="entry name" value="MRNIP_N"/>
</dbReference>
<evidence type="ECO:0000256" key="1">
    <source>
        <dbReference type="SAM" id="MobiDB-lite"/>
    </source>
</evidence>
<dbReference type="GO" id="GO:0005634">
    <property type="term" value="C:nucleus"/>
    <property type="evidence" value="ECO:0007669"/>
    <property type="project" value="TreeGrafter"/>
</dbReference>
<comment type="caution">
    <text evidence="3">The sequence shown here is derived from an EMBL/GenBank/DDBJ whole genome shotgun (WGS) entry which is preliminary data.</text>
</comment>
<gene>
    <name evidence="3" type="ORF">SNE40_006331</name>
</gene>